<dbReference type="PROSITE" id="PS51318">
    <property type="entry name" value="TAT"/>
    <property type="match status" value="1"/>
</dbReference>
<dbReference type="SUPFAM" id="SSF51445">
    <property type="entry name" value="(Trans)glycosidases"/>
    <property type="match status" value="1"/>
</dbReference>
<comment type="subcellular location">
    <subcellularLocation>
        <location evidence="2">Secreted</location>
    </subcellularLocation>
</comment>
<dbReference type="InterPro" id="IPR045053">
    <property type="entry name" value="MAN-like"/>
</dbReference>
<dbReference type="GeneID" id="79266358"/>
<evidence type="ECO:0000313" key="10">
    <source>
        <dbReference type="EMBL" id="MFC7234690.1"/>
    </source>
</evidence>
<feature type="region of interest" description="Disordered" evidence="8">
    <location>
        <begin position="25"/>
        <end position="77"/>
    </location>
</feature>
<keyword evidence="11" id="KW-1185">Reference proteome</keyword>
<dbReference type="PROSITE" id="PS51257">
    <property type="entry name" value="PROKAR_LIPOPROTEIN"/>
    <property type="match status" value="1"/>
</dbReference>
<dbReference type="Proteomes" id="UP001596398">
    <property type="component" value="Unassembled WGS sequence"/>
</dbReference>
<reference evidence="10 11" key="1">
    <citation type="journal article" date="2019" name="Int. J. Syst. Evol. Microbiol.">
        <title>The Global Catalogue of Microorganisms (GCM) 10K type strain sequencing project: providing services to taxonomists for standard genome sequencing and annotation.</title>
        <authorList>
            <consortium name="The Broad Institute Genomics Platform"/>
            <consortium name="The Broad Institute Genome Sequencing Center for Infectious Disease"/>
            <person name="Wu L."/>
            <person name="Ma J."/>
        </authorList>
    </citation>
    <scope>NUCLEOTIDE SEQUENCE [LARGE SCALE GENOMIC DNA]</scope>
    <source>
        <strain evidence="10 11">DT85</strain>
    </source>
</reference>
<gene>
    <name evidence="10" type="ORF">ACFQJ4_05075</name>
</gene>
<comment type="catalytic activity">
    <reaction evidence="1">
        <text>Random hydrolysis of (1-&gt;4)-beta-D-mannosidic linkages in mannans, galactomannans and glucomannans.</text>
        <dbReference type="EC" id="3.2.1.78"/>
    </reaction>
</comment>
<dbReference type="InterPro" id="IPR017853">
    <property type="entry name" value="GH"/>
</dbReference>
<keyword evidence="6" id="KW-0378">Hydrolase</keyword>
<evidence type="ECO:0000256" key="2">
    <source>
        <dbReference type="ARBA" id="ARBA00004613"/>
    </source>
</evidence>
<dbReference type="PANTHER" id="PTHR31451">
    <property type="match status" value="1"/>
</dbReference>
<evidence type="ECO:0000256" key="6">
    <source>
        <dbReference type="ARBA" id="ARBA00022801"/>
    </source>
</evidence>
<evidence type="ECO:0000256" key="7">
    <source>
        <dbReference type="ARBA" id="ARBA00023295"/>
    </source>
</evidence>
<protein>
    <recommendedName>
        <fullName evidence="3">mannan endo-1,4-beta-mannosidase</fullName>
        <ecNumber evidence="3">3.2.1.78</ecNumber>
    </recommendedName>
</protein>
<dbReference type="PANTHER" id="PTHR31451:SF39">
    <property type="entry name" value="MANNAN ENDO-1,4-BETA-MANNOSIDASE 1"/>
    <property type="match status" value="1"/>
</dbReference>
<proteinExistence type="predicted"/>
<dbReference type="GO" id="GO:0016798">
    <property type="term" value="F:hydrolase activity, acting on glycosyl bonds"/>
    <property type="evidence" value="ECO:0007669"/>
    <property type="project" value="UniProtKB-KW"/>
</dbReference>
<evidence type="ECO:0000256" key="5">
    <source>
        <dbReference type="ARBA" id="ARBA00022729"/>
    </source>
</evidence>
<evidence type="ECO:0000259" key="9">
    <source>
        <dbReference type="Pfam" id="PF26410"/>
    </source>
</evidence>
<keyword evidence="7" id="KW-0326">Glycosidase</keyword>
<dbReference type="InterPro" id="IPR006311">
    <property type="entry name" value="TAT_signal"/>
</dbReference>
<organism evidence="10 11">
    <name type="scientific">Halosegnis marinus</name>
    <dbReference type="NCBI Taxonomy" id="3034023"/>
    <lineage>
        <taxon>Archaea</taxon>
        <taxon>Methanobacteriati</taxon>
        <taxon>Methanobacteriota</taxon>
        <taxon>Stenosarchaea group</taxon>
        <taxon>Halobacteria</taxon>
        <taxon>Halobacteriales</taxon>
        <taxon>Natronomonadaceae</taxon>
        <taxon>Halosegnis</taxon>
    </lineage>
</organism>
<feature type="domain" description="Glycoside hydrolase family 5" evidence="9">
    <location>
        <begin position="176"/>
        <end position="423"/>
    </location>
</feature>
<evidence type="ECO:0000256" key="1">
    <source>
        <dbReference type="ARBA" id="ARBA00001678"/>
    </source>
</evidence>
<keyword evidence="5" id="KW-0732">Signal</keyword>
<dbReference type="EMBL" id="JBHTAP010000001">
    <property type="protein sequence ID" value="MFC7234690.1"/>
    <property type="molecule type" value="Genomic_DNA"/>
</dbReference>
<sequence length="529" mass="57461">MDRSFSRRDLLRAVPSAGALALAGCNAPSESDGETGTEGGTEVRVTTTATGSATATGTPTATRTATRTATATATDTATAVPDPRVAVTDLTVEPTTVRQGGEVRLTVTLANRGGPGDPHPLALRGDDGVLRRTRLATDADSMTATFTVRCDRPGTRTFRAGDREAAVAVEPWPAGFVGTDGTAFVADGEPFTMVGTNNAYLHHKSHKTVDEVFRDAADMGLNVVRALINGGGTEVGNCRDFACDEGNYGLQPGPREYDEASFRQFDYMVATAKRYGVRVLPTLITPSPGGMSAYVEWVDGATELGDFYTHPECRAIYRDYLEQVLTRENTYTGVEYRNDPTIALWELANEPETEGAPFGDALQEWVAEMAAHAKSLDPNHLVSVGLIGWNDAGNESDYLACFESDAVDAASTHMYYDADGIDDWVERHATGVHDRLGKPLYVGEFGWDATRTEDDYRRQLSNRNEGFREWYEQFERYDVAGSLFWFLLGHVDEGARFPDHDGFGVYYPEDATTTDIVSSAADRLAGGDR</sequence>
<dbReference type="Pfam" id="PF26410">
    <property type="entry name" value="GH5_mannosidase"/>
    <property type="match status" value="1"/>
</dbReference>
<dbReference type="EC" id="3.2.1.78" evidence="3"/>
<keyword evidence="4" id="KW-0964">Secreted</keyword>
<dbReference type="AlphaFoldDB" id="A0ABD5ZMM0"/>
<dbReference type="GO" id="GO:0005576">
    <property type="term" value="C:extracellular region"/>
    <property type="evidence" value="ECO:0007669"/>
    <property type="project" value="UniProtKB-SubCell"/>
</dbReference>
<evidence type="ECO:0000256" key="3">
    <source>
        <dbReference type="ARBA" id="ARBA00012706"/>
    </source>
</evidence>
<comment type="caution">
    <text evidence="10">The sequence shown here is derived from an EMBL/GenBank/DDBJ whole genome shotgun (WGS) entry which is preliminary data.</text>
</comment>
<accession>A0ABD5ZMM0</accession>
<dbReference type="RefSeq" id="WP_276235706.1">
    <property type="nucleotide sequence ID" value="NZ_CP119802.1"/>
</dbReference>
<evidence type="ECO:0000313" key="11">
    <source>
        <dbReference type="Proteomes" id="UP001596398"/>
    </source>
</evidence>
<evidence type="ECO:0000256" key="4">
    <source>
        <dbReference type="ARBA" id="ARBA00022525"/>
    </source>
</evidence>
<evidence type="ECO:0000256" key="8">
    <source>
        <dbReference type="SAM" id="MobiDB-lite"/>
    </source>
</evidence>
<feature type="compositionally biased region" description="Low complexity" evidence="8">
    <location>
        <begin position="40"/>
        <end position="77"/>
    </location>
</feature>
<name>A0ABD5ZMM0_9EURY</name>
<dbReference type="InterPro" id="IPR001547">
    <property type="entry name" value="Glyco_hydro_5"/>
</dbReference>
<dbReference type="Gene3D" id="3.20.20.80">
    <property type="entry name" value="Glycosidases"/>
    <property type="match status" value="1"/>
</dbReference>